<dbReference type="InterPro" id="IPR000308">
    <property type="entry name" value="14-3-3"/>
</dbReference>
<dbReference type="InParanoid" id="G0R200"/>
<dbReference type="EMBL" id="GL984234">
    <property type="protein sequence ID" value="EGR28525.1"/>
    <property type="molecule type" value="Genomic_DNA"/>
</dbReference>
<dbReference type="Gene3D" id="1.20.190.20">
    <property type="entry name" value="14-3-3 domain"/>
    <property type="match status" value="1"/>
</dbReference>
<name>G0R200_ICHMU</name>
<proteinExistence type="inferred from homology"/>
<dbReference type="GeneID" id="14904602"/>
<dbReference type="CDD" id="cd08774">
    <property type="entry name" value="14-3-3"/>
    <property type="match status" value="1"/>
</dbReference>
<dbReference type="Proteomes" id="UP000008983">
    <property type="component" value="Unassembled WGS sequence"/>
</dbReference>
<evidence type="ECO:0000259" key="2">
    <source>
        <dbReference type="SMART" id="SM00101"/>
    </source>
</evidence>
<accession>G0R200</accession>
<dbReference type="InterPro" id="IPR036815">
    <property type="entry name" value="14-3-3_dom_sf"/>
</dbReference>
<dbReference type="Pfam" id="PF00244">
    <property type="entry name" value="14-3-3"/>
    <property type="match status" value="1"/>
</dbReference>
<reference evidence="3 4" key="1">
    <citation type="submission" date="2011-07" db="EMBL/GenBank/DDBJ databases">
        <authorList>
            <person name="Coyne R."/>
            <person name="Brami D."/>
            <person name="Johnson J."/>
            <person name="Hostetler J."/>
            <person name="Hannick L."/>
            <person name="Clark T."/>
            <person name="Cassidy-Hanley D."/>
            <person name="Inman J."/>
        </authorList>
    </citation>
    <scope>NUCLEOTIDE SEQUENCE [LARGE SCALE GENOMIC DNA]</scope>
    <source>
        <strain evidence="3 4">G5</strain>
    </source>
</reference>
<dbReference type="InterPro" id="IPR023410">
    <property type="entry name" value="14-3-3_domain"/>
</dbReference>
<evidence type="ECO:0000313" key="4">
    <source>
        <dbReference type="Proteomes" id="UP000008983"/>
    </source>
</evidence>
<dbReference type="STRING" id="857967.G0R200"/>
<dbReference type="AlphaFoldDB" id="G0R200"/>
<gene>
    <name evidence="3" type="ORF">IMG5_173810</name>
</gene>
<sequence>MKGDYYRYISEYAQGQTHQQASNGALDAYQKASDIANKDLNTTHPIRLGLALNFSVFYYEVMNDPSQACNLAKQAFDDAIADIEHIEEDQYKDATTIMQLIRDNLTLWTSELQNDDEGQVENI</sequence>
<dbReference type="PANTHER" id="PTHR18860">
    <property type="entry name" value="14-3-3 PROTEIN"/>
    <property type="match status" value="1"/>
</dbReference>
<protein>
    <recommendedName>
        <fullName evidence="2">14-3-3 domain-containing protein</fullName>
    </recommendedName>
</protein>
<dbReference type="OMA" id="EDSTPIM"/>
<dbReference type="eggNOG" id="KOG0841">
    <property type="taxonomic scope" value="Eukaryota"/>
</dbReference>
<keyword evidence="4" id="KW-1185">Reference proteome</keyword>
<evidence type="ECO:0000313" key="3">
    <source>
        <dbReference type="EMBL" id="EGR28525.1"/>
    </source>
</evidence>
<dbReference type="SMART" id="SM00101">
    <property type="entry name" value="14_3_3"/>
    <property type="match status" value="1"/>
</dbReference>
<feature type="domain" description="14-3-3" evidence="2">
    <location>
        <begin position="1"/>
        <end position="122"/>
    </location>
</feature>
<dbReference type="PRINTS" id="PR00305">
    <property type="entry name" value="1433ZETA"/>
</dbReference>
<evidence type="ECO:0000256" key="1">
    <source>
        <dbReference type="ARBA" id="ARBA00006141"/>
    </source>
</evidence>
<comment type="similarity">
    <text evidence="1">Belongs to the 14-3-3 family.</text>
</comment>
<dbReference type="RefSeq" id="XP_004029761.1">
    <property type="nucleotide sequence ID" value="XM_004029713.1"/>
</dbReference>
<dbReference type="OrthoDB" id="10260625at2759"/>
<organism evidence="3 4">
    <name type="scientific">Ichthyophthirius multifiliis</name>
    <name type="common">White spot disease agent</name>
    <name type="synonym">Ich</name>
    <dbReference type="NCBI Taxonomy" id="5932"/>
    <lineage>
        <taxon>Eukaryota</taxon>
        <taxon>Sar</taxon>
        <taxon>Alveolata</taxon>
        <taxon>Ciliophora</taxon>
        <taxon>Intramacronucleata</taxon>
        <taxon>Oligohymenophorea</taxon>
        <taxon>Hymenostomatida</taxon>
        <taxon>Ophryoglenina</taxon>
        <taxon>Ichthyophthirius</taxon>
    </lineage>
</organism>
<dbReference type="SUPFAM" id="SSF48445">
    <property type="entry name" value="14-3-3 protein"/>
    <property type="match status" value="1"/>
</dbReference>